<dbReference type="InterPro" id="IPR036937">
    <property type="entry name" value="Adhesion_dom_fimbrial_sf"/>
</dbReference>
<dbReference type="InterPro" id="IPR000259">
    <property type="entry name" value="Adhesion_dom_fimbrial"/>
</dbReference>
<evidence type="ECO:0000256" key="5">
    <source>
        <dbReference type="SAM" id="SignalP"/>
    </source>
</evidence>
<keyword evidence="8" id="KW-1185">Reference proteome</keyword>
<evidence type="ECO:0000256" key="3">
    <source>
        <dbReference type="ARBA" id="ARBA00022729"/>
    </source>
</evidence>
<accession>A0ABY3X2A7</accession>
<comment type="similarity">
    <text evidence="2">Belongs to the fimbrial protein family.</text>
</comment>
<dbReference type="SUPFAM" id="SSF49401">
    <property type="entry name" value="Bacterial adhesins"/>
    <property type="match status" value="1"/>
</dbReference>
<dbReference type="Pfam" id="PF00419">
    <property type="entry name" value="Fimbrial"/>
    <property type="match status" value="1"/>
</dbReference>
<evidence type="ECO:0000259" key="6">
    <source>
        <dbReference type="Pfam" id="PF00419"/>
    </source>
</evidence>
<feature type="chain" id="PRO_5045974884" evidence="5">
    <location>
        <begin position="21"/>
        <end position="177"/>
    </location>
</feature>
<organism evidence="7 8">
    <name type="scientific">Ignatzschineria rhizosphaerae</name>
    <dbReference type="NCBI Taxonomy" id="2923279"/>
    <lineage>
        <taxon>Bacteria</taxon>
        <taxon>Pseudomonadati</taxon>
        <taxon>Pseudomonadota</taxon>
        <taxon>Gammaproteobacteria</taxon>
        <taxon>Cardiobacteriales</taxon>
        <taxon>Ignatzschineriaceae</taxon>
        <taxon>Ignatzschineria</taxon>
    </lineage>
</organism>
<evidence type="ECO:0000313" key="8">
    <source>
        <dbReference type="Proteomes" id="UP000829542"/>
    </source>
</evidence>
<gene>
    <name evidence="7" type="ORF">MMG00_03955</name>
</gene>
<evidence type="ECO:0000256" key="4">
    <source>
        <dbReference type="ARBA" id="ARBA00023263"/>
    </source>
</evidence>
<dbReference type="EMBL" id="CP093379">
    <property type="protein sequence ID" value="UNM97014.1"/>
    <property type="molecule type" value="Genomic_DNA"/>
</dbReference>
<keyword evidence="3 5" id="KW-0732">Signal</keyword>
<feature type="signal peptide" evidence="5">
    <location>
        <begin position="1"/>
        <end position="20"/>
    </location>
</feature>
<protein>
    <submittedName>
        <fullName evidence="7">Fimbrial protein</fullName>
    </submittedName>
</protein>
<feature type="domain" description="Fimbrial-type adhesion" evidence="6">
    <location>
        <begin position="42"/>
        <end position="165"/>
    </location>
</feature>
<dbReference type="RefSeq" id="WP_242151706.1">
    <property type="nucleotide sequence ID" value="NZ_CP093379.1"/>
</dbReference>
<comment type="subcellular location">
    <subcellularLocation>
        <location evidence="1">Fimbrium</location>
    </subcellularLocation>
</comment>
<evidence type="ECO:0000313" key="7">
    <source>
        <dbReference type="EMBL" id="UNM97014.1"/>
    </source>
</evidence>
<evidence type="ECO:0000256" key="2">
    <source>
        <dbReference type="ARBA" id="ARBA00006671"/>
    </source>
</evidence>
<dbReference type="PANTHER" id="PTHR33420:SF3">
    <property type="entry name" value="FIMBRIAL SUBUNIT ELFA"/>
    <property type="match status" value="1"/>
</dbReference>
<reference evidence="7 8" key="1">
    <citation type="submission" date="2022-03" db="EMBL/GenBank/DDBJ databases">
        <title>Ignatzschineria rhizosphaerae HR5S32.</title>
        <authorList>
            <person name="Sun J.Q."/>
            <person name="Feng J.Y."/>
        </authorList>
    </citation>
    <scope>NUCLEOTIDE SEQUENCE [LARGE SCALE GENOMIC DNA]</scope>
    <source>
        <strain evidence="7 8">HR5S32</strain>
    </source>
</reference>
<proteinExistence type="inferred from homology"/>
<dbReference type="PANTHER" id="PTHR33420">
    <property type="entry name" value="FIMBRIAL SUBUNIT ELFA-RELATED"/>
    <property type="match status" value="1"/>
</dbReference>
<dbReference type="InterPro" id="IPR008966">
    <property type="entry name" value="Adhesion_dom_sf"/>
</dbReference>
<evidence type="ECO:0000256" key="1">
    <source>
        <dbReference type="ARBA" id="ARBA00004561"/>
    </source>
</evidence>
<name>A0ABY3X2A7_9GAMM</name>
<sequence length="177" mass="19460">MKKFNLLLMMLFASITVTHAQNGGSFQINGEIIPERICDIYIPSIELGTHDSQKLEKLGNSSFSVTKNIELHYCDLSLIPGGGSTAQFNLTIEPGEPSPNPQYWSTLNKPNADHLGISLRIDGQKIPPSGGEISITMYENSSQQYNITMNAQIINIAEGKIDSGQIMIPINYKASFK</sequence>
<dbReference type="Gene3D" id="2.60.40.1090">
    <property type="entry name" value="Fimbrial-type adhesion domain"/>
    <property type="match status" value="1"/>
</dbReference>
<dbReference type="InterPro" id="IPR050263">
    <property type="entry name" value="Bact_Fimbrial_Adh_Pro"/>
</dbReference>
<keyword evidence="4" id="KW-0281">Fimbrium</keyword>
<dbReference type="Proteomes" id="UP000829542">
    <property type="component" value="Chromosome"/>
</dbReference>